<keyword evidence="6" id="KW-0862">Zinc</keyword>
<dbReference type="SUPFAM" id="SSF52317">
    <property type="entry name" value="Class I glutamine amidotransferase-like"/>
    <property type="match status" value="1"/>
</dbReference>
<organism evidence="10 11">
    <name type="scientific">Enterococcus columbae DSM 7374 = ATCC 51263</name>
    <dbReference type="NCBI Taxonomy" id="1121865"/>
    <lineage>
        <taxon>Bacteria</taxon>
        <taxon>Bacillati</taxon>
        <taxon>Bacillota</taxon>
        <taxon>Bacilli</taxon>
        <taxon>Lactobacillales</taxon>
        <taxon>Enterococcaceae</taxon>
        <taxon>Enterococcus</taxon>
    </lineage>
</organism>
<dbReference type="InterPro" id="IPR013529">
    <property type="entry name" value="Glyco_hydro_42_N"/>
</dbReference>
<keyword evidence="7" id="KW-0326">Glycosidase</keyword>
<gene>
    <name evidence="10" type="ORF">I568_01002</name>
</gene>
<proteinExistence type="inferred from homology"/>
<dbReference type="CDD" id="cd03143">
    <property type="entry name" value="A4_beta-galactosidase_middle_domain"/>
    <property type="match status" value="1"/>
</dbReference>
<dbReference type="InterPro" id="IPR036514">
    <property type="entry name" value="SGNH_hydro_sf"/>
</dbReference>
<dbReference type="SUPFAM" id="SSF51445">
    <property type="entry name" value="(Trans)glycosidases"/>
    <property type="match status" value="1"/>
</dbReference>
<evidence type="ECO:0000256" key="2">
    <source>
        <dbReference type="ARBA" id="ARBA00005940"/>
    </source>
</evidence>
<evidence type="ECO:0000256" key="7">
    <source>
        <dbReference type="ARBA" id="ARBA00023295"/>
    </source>
</evidence>
<dbReference type="PANTHER" id="PTHR36447:SF2">
    <property type="entry name" value="BETA-GALACTOSIDASE YESZ"/>
    <property type="match status" value="1"/>
</dbReference>
<dbReference type="GO" id="GO:0046872">
    <property type="term" value="F:metal ion binding"/>
    <property type="evidence" value="ECO:0007669"/>
    <property type="project" value="UniProtKB-KW"/>
</dbReference>
<dbReference type="EC" id="3.2.1.23" evidence="3"/>
<reference evidence="10 11" key="1">
    <citation type="submission" date="2013-03" db="EMBL/GenBank/DDBJ databases">
        <title>The Genome Sequence of Enterococcus columbae ATCC_51263 (PacBio/Illumina hybrid assembly).</title>
        <authorList>
            <consortium name="The Broad Institute Genomics Platform"/>
            <consortium name="The Broad Institute Genome Sequencing Center for Infectious Disease"/>
            <person name="Earl A."/>
            <person name="Russ C."/>
            <person name="Gilmore M."/>
            <person name="Surin D."/>
            <person name="Walker B."/>
            <person name="Young S."/>
            <person name="Zeng Q."/>
            <person name="Gargeya S."/>
            <person name="Fitzgerald M."/>
            <person name="Haas B."/>
            <person name="Abouelleil A."/>
            <person name="Allen A.W."/>
            <person name="Alvarado L."/>
            <person name="Arachchi H.M."/>
            <person name="Berlin A.M."/>
            <person name="Chapman S.B."/>
            <person name="Gainer-Dewar J."/>
            <person name="Goldberg J."/>
            <person name="Griggs A."/>
            <person name="Gujja S."/>
            <person name="Hansen M."/>
            <person name="Howarth C."/>
            <person name="Imamovic A."/>
            <person name="Ireland A."/>
            <person name="Larimer J."/>
            <person name="McCowan C."/>
            <person name="Murphy C."/>
            <person name="Pearson M."/>
            <person name="Poon T.W."/>
            <person name="Priest M."/>
            <person name="Roberts A."/>
            <person name="Saif S."/>
            <person name="Shea T."/>
            <person name="Sisk P."/>
            <person name="Sykes S."/>
            <person name="Wortman J."/>
            <person name="Nusbaum C."/>
            <person name="Birren B."/>
        </authorList>
    </citation>
    <scope>NUCLEOTIDE SEQUENCE [LARGE SCALE GENOMIC DNA]</scope>
    <source>
        <strain evidence="10 11">ATCC 51263</strain>
    </source>
</reference>
<dbReference type="Gene3D" id="3.40.50.880">
    <property type="match status" value="1"/>
</dbReference>
<comment type="caution">
    <text evidence="10">The sequence shown here is derived from an EMBL/GenBank/DDBJ whole genome shotgun (WGS) entry which is preliminary data.</text>
</comment>
<dbReference type="InterPro" id="IPR029062">
    <property type="entry name" value="Class_I_gatase-like"/>
</dbReference>
<dbReference type="STRING" id="1121865.OMW_00404"/>
<dbReference type="Pfam" id="PF02449">
    <property type="entry name" value="Glyco_hydro_42"/>
    <property type="match status" value="1"/>
</dbReference>
<comment type="catalytic activity">
    <reaction evidence="1">
        <text>Hydrolysis of terminal non-reducing beta-D-galactose residues in beta-D-galactosides.</text>
        <dbReference type="EC" id="3.2.1.23"/>
    </reaction>
</comment>
<dbReference type="Gene3D" id="3.40.50.1110">
    <property type="entry name" value="SGNH hydrolase"/>
    <property type="match status" value="1"/>
</dbReference>
<dbReference type="Proteomes" id="UP000014113">
    <property type="component" value="Unassembled WGS sequence"/>
</dbReference>
<dbReference type="InterPro" id="IPR001087">
    <property type="entry name" value="GDSL"/>
</dbReference>
<dbReference type="GO" id="GO:0004565">
    <property type="term" value="F:beta-galactosidase activity"/>
    <property type="evidence" value="ECO:0007669"/>
    <property type="project" value="UniProtKB-EC"/>
</dbReference>
<evidence type="ECO:0000313" key="10">
    <source>
        <dbReference type="EMBL" id="EOW84506.1"/>
    </source>
</evidence>
<dbReference type="GO" id="GO:0005975">
    <property type="term" value="P:carbohydrate metabolic process"/>
    <property type="evidence" value="ECO:0007669"/>
    <property type="project" value="InterPro"/>
</dbReference>
<dbReference type="PANTHER" id="PTHR36447">
    <property type="entry name" value="BETA-GALACTOSIDASE GANA"/>
    <property type="match status" value="1"/>
</dbReference>
<dbReference type="AlphaFoldDB" id="S0KW57"/>
<evidence type="ECO:0000259" key="8">
    <source>
        <dbReference type="Pfam" id="PF02449"/>
    </source>
</evidence>
<dbReference type="InterPro" id="IPR013738">
    <property type="entry name" value="Beta_galactosidase_Trimer"/>
</dbReference>
<dbReference type="eggNOG" id="COG2755">
    <property type="taxonomic scope" value="Bacteria"/>
</dbReference>
<evidence type="ECO:0000313" key="11">
    <source>
        <dbReference type="Proteomes" id="UP000014113"/>
    </source>
</evidence>
<keyword evidence="11" id="KW-1185">Reference proteome</keyword>
<evidence type="ECO:0000256" key="1">
    <source>
        <dbReference type="ARBA" id="ARBA00001412"/>
    </source>
</evidence>
<dbReference type="InterPro" id="IPR017853">
    <property type="entry name" value="GH"/>
</dbReference>
<evidence type="ECO:0000256" key="3">
    <source>
        <dbReference type="ARBA" id="ARBA00012756"/>
    </source>
</evidence>
<evidence type="ECO:0000256" key="6">
    <source>
        <dbReference type="ARBA" id="ARBA00022833"/>
    </source>
</evidence>
<evidence type="ECO:0000256" key="5">
    <source>
        <dbReference type="ARBA" id="ARBA00022801"/>
    </source>
</evidence>
<comment type="similarity">
    <text evidence="2">Belongs to the glycosyl hydrolase 42 family.</text>
</comment>
<sequence>MEIVLLGDSLVAQYEDSKRPLAGWGEFLKSELIDVDENLHIDNLAVPGRSFSEFFYQDSQAVIDRLQKNDIVIISFGHNDALHRNNIDVKNFENLYHQFLEKISKAEAKPVVVTPPLPLEKFSELDFEKFYQILDIEKKVARKENLPCIELDRYTKLLKYKYQDISSLYLQLREGDSENYPEGIKDPVHFNIQGAKELSKFVAKMLKAQVLEMDINENYFGACMYPEVFGIDIFEKDVVRAKSLGMNFIRMGEFIWSDIEPIEGQYHFDLLKKSLQICQQYQMNVCLCVPTPTPPRWFTMKYPDSCIVDERGKQTHGSRQHCCTNNPDFRNKCYQIAYQIGCLANQYTCVKFVQLDNEFKCHVDLCFCDECKKQWIEYLQKEFITIEKLNAFFGTNIWSQTYRKFSEVVLPSATPFLHSVALMNSFKQFHESKINEFAKELSYIVRMNANCRITHNSSLGFNLDNEELFSFLDDSGFDTYASAQDYAAFQLNVDRWRNLKPNRSSALLLETSTSHAGHIQNYVQPHPKDYLSCELFSTMAGNLKAFNFWHFRGHRFGVEQPHSSVLTPSGEESLSYDEVVKTGKLFNYLLPIIEKTTYIPSKIGLIYSDDAKRKYTVETGGHYNYRSLITNFYKNLIDAGLNVEVISDKHSLHDFDVIFIPFVRNISSNLLDELDEFIQRNGKLIVGPMTGDRDEFGNWHTENGLGDLGELLCLSGINQEYFPNEQVFLNELMHTTERYVGYFTLIKNHLDWEPIIRFDKENSFVLRRNNTIFIGALPADFSNSYLKRIIISEIAQIDSDDYHLTCSKGIVKYKRSRDGKDYVFLVNMSSEASLFILKNSMIELFHHTRYKNGEYYLAPYEKLILVEE</sequence>
<accession>S0KW57</accession>
<feature type="domain" description="Beta-galactosidase trimerisation" evidence="9">
    <location>
        <begin position="603"/>
        <end position="714"/>
    </location>
</feature>
<dbReference type="SUPFAM" id="SSF52266">
    <property type="entry name" value="SGNH hydrolase"/>
    <property type="match status" value="1"/>
</dbReference>
<dbReference type="eggNOG" id="COG1874">
    <property type="taxonomic scope" value="Bacteria"/>
</dbReference>
<dbReference type="Pfam" id="PF08532">
    <property type="entry name" value="Glyco_hydro_42M"/>
    <property type="match status" value="1"/>
</dbReference>
<dbReference type="OrthoDB" id="9800974at2"/>
<keyword evidence="4" id="KW-0479">Metal-binding</keyword>
<evidence type="ECO:0000259" key="9">
    <source>
        <dbReference type="Pfam" id="PF08532"/>
    </source>
</evidence>
<evidence type="ECO:0000256" key="4">
    <source>
        <dbReference type="ARBA" id="ARBA00022723"/>
    </source>
</evidence>
<protein>
    <recommendedName>
        <fullName evidence="3">beta-galactosidase</fullName>
        <ecNumber evidence="3">3.2.1.23</ecNumber>
    </recommendedName>
</protein>
<dbReference type="Pfam" id="PF00657">
    <property type="entry name" value="Lipase_GDSL"/>
    <property type="match status" value="1"/>
</dbReference>
<dbReference type="GO" id="GO:0016788">
    <property type="term" value="F:hydrolase activity, acting on ester bonds"/>
    <property type="evidence" value="ECO:0007669"/>
    <property type="project" value="InterPro"/>
</dbReference>
<keyword evidence="5" id="KW-0378">Hydrolase</keyword>
<dbReference type="InterPro" id="IPR003476">
    <property type="entry name" value="Glyco_hydro_42"/>
</dbReference>
<dbReference type="RefSeq" id="WP_016182568.1">
    <property type="nucleotide sequence ID" value="NZ_JXKI01000035.1"/>
</dbReference>
<dbReference type="EMBL" id="ASWJ01000004">
    <property type="protein sequence ID" value="EOW84506.1"/>
    <property type="molecule type" value="Genomic_DNA"/>
</dbReference>
<feature type="domain" description="Glycoside hydrolase family 42 N-terminal" evidence="8">
    <location>
        <begin position="223"/>
        <end position="584"/>
    </location>
</feature>
<dbReference type="PATRIC" id="fig|1121865.3.peg.397"/>
<name>S0KW57_9ENTE</name>
<dbReference type="GO" id="GO:0009341">
    <property type="term" value="C:beta-galactosidase complex"/>
    <property type="evidence" value="ECO:0007669"/>
    <property type="project" value="InterPro"/>
</dbReference>
<dbReference type="Gene3D" id="3.20.20.80">
    <property type="entry name" value="Glycosidases"/>
    <property type="match status" value="1"/>
</dbReference>